<comment type="caution">
    <text evidence="6">The sequence shown here is derived from an EMBL/GenBank/DDBJ whole genome shotgun (WGS) entry which is preliminary data.</text>
</comment>
<feature type="domain" description="DUF7611" evidence="2">
    <location>
        <begin position="807"/>
        <end position="961"/>
    </location>
</feature>
<feature type="domain" description="DUF7614" evidence="5">
    <location>
        <begin position="1266"/>
        <end position="1410"/>
    </location>
</feature>
<evidence type="ECO:0000313" key="7">
    <source>
        <dbReference type="Proteomes" id="UP000758155"/>
    </source>
</evidence>
<feature type="compositionally biased region" description="Low complexity" evidence="1">
    <location>
        <begin position="275"/>
        <end position="286"/>
    </location>
</feature>
<organism evidence="6 7">
    <name type="scientific">Didymella heteroderae</name>
    <dbReference type="NCBI Taxonomy" id="1769908"/>
    <lineage>
        <taxon>Eukaryota</taxon>
        <taxon>Fungi</taxon>
        <taxon>Dikarya</taxon>
        <taxon>Ascomycota</taxon>
        <taxon>Pezizomycotina</taxon>
        <taxon>Dothideomycetes</taxon>
        <taxon>Pleosporomycetidae</taxon>
        <taxon>Pleosporales</taxon>
        <taxon>Pleosporineae</taxon>
        <taxon>Didymellaceae</taxon>
        <taxon>Didymella</taxon>
    </lineage>
</organism>
<dbReference type="Pfam" id="PF24588">
    <property type="entry name" value="DUF7613"/>
    <property type="match status" value="1"/>
</dbReference>
<proteinExistence type="predicted"/>
<dbReference type="InterPro" id="IPR056030">
    <property type="entry name" value="DUF7611"/>
</dbReference>
<reference evidence="6" key="1">
    <citation type="submission" date="2019-04" db="EMBL/GenBank/DDBJ databases">
        <title>Sequencing of skin fungus with MAO and IRED activity.</title>
        <authorList>
            <person name="Marsaioli A.J."/>
            <person name="Bonatto J.M.C."/>
            <person name="Reis Junior O."/>
        </authorList>
    </citation>
    <scope>NUCLEOTIDE SEQUENCE</scope>
    <source>
        <strain evidence="6">28M1</strain>
    </source>
</reference>
<evidence type="ECO:0000256" key="1">
    <source>
        <dbReference type="SAM" id="MobiDB-lite"/>
    </source>
</evidence>
<dbReference type="Proteomes" id="UP000758155">
    <property type="component" value="Unassembled WGS sequence"/>
</dbReference>
<feature type="compositionally biased region" description="Low complexity" evidence="1">
    <location>
        <begin position="595"/>
        <end position="614"/>
    </location>
</feature>
<feature type="compositionally biased region" description="Polar residues" evidence="1">
    <location>
        <begin position="508"/>
        <end position="550"/>
    </location>
</feature>
<dbReference type="Pfam" id="PF24587">
    <property type="entry name" value="DUF7612"/>
    <property type="match status" value="1"/>
</dbReference>
<gene>
    <name evidence="6" type="ORF">E8E12_004164</name>
</gene>
<dbReference type="OrthoDB" id="4356615at2759"/>
<evidence type="ECO:0000259" key="4">
    <source>
        <dbReference type="Pfam" id="PF24588"/>
    </source>
</evidence>
<feature type="compositionally biased region" description="Polar residues" evidence="1">
    <location>
        <begin position="419"/>
        <end position="439"/>
    </location>
</feature>
<evidence type="ECO:0000259" key="2">
    <source>
        <dbReference type="Pfam" id="PF24586"/>
    </source>
</evidence>
<feature type="domain" description="DUF7613" evidence="4">
    <location>
        <begin position="1104"/>
        <end position="1260"/>
    </location>
</feature>
<dbReference type="Pfam" id="PF24586">
    <property type="entry name" value="DUF7611"/>
    <property type="match status" value="1"/>
</dbReference>
<feature type="compositionally biased region" description="Basic and acidic residues" evidence="1">
    <location>
        <begin position="287"/>
        <end position="302"/>
    </location>
</feature>
<feature type="compositionally biased region" description="Polar residues" evidence="1">
    <location>
        <begin position="188"/>
        <end position="211"/>
    </location>
</feature>
<feature type="region of interest" description="Disordered" evidence="1">
    <location>
        <begin position="572"/>
        <end position="626"/>
    </location>
</feature>
<evidence type="ECO:0000259" key="3">
    <source>
        <dbReference type="Pfam" id="PF24587"/>
    </source>
</evidence>
<dbReference type="EMBL" id="SWKV01000029">
    <property type="protein sequence ID" value="KAF3039708.1"/>
    <property type="molecule type" value="Genomic_DNA"/>
</dbReference>
<dbReference type="Pfam" id="PF24589">
    <property type="entry name" value="DUF7614"/>
    <property type="match status" value="1"/>
</dbReference>
<name>A0A9P4WRB4_9PLEO</name>
<feature type="compositionally biased region" description="Basic and acidic residues" evidence="1">
    <location>
        <begin position="29"/>
        <end position="46"/>
    </location>
</feature>
<sequence length="1424" mass="157089">MMVDARLDEAREAGSKLLSKGSRWRTKYFAKDEPAPEEQRPTKRADTFRLNDDVNDFLKPSTDKANAQQQAAQAFLAAKPRIDVARAQRWPGAQEILSSAAASSKSAGPGGLRTGTRKRGLTVSFARTQPAVIGHGGDECEEPSLEVSRRKKASSVSEADRLAQQNVSVQDDAHVAARTPQFNGMARSDSQTSTTAPQRTSFTRTLTSQGEMSPPLQKKLDMGSINTYAHPPPPAPQRMGPMGLGERPKVLSRAPTGFDLIMQSEPPAARRPSKDSAYSAYSAHSATSHDSDNVSPVVERKAPVLPPTQEEDADDDFRPRALKRTQTGFTDIADDSDNSSLERVPSAPQVPRLPELRSVEQEDDSPLESRALLAERFLQSEPEDPNSFSAKVKHKMRAEEGRALHEAQQRAAEGKRGSDASSLQSDPFQVGTPPTTYNTFMGGRTPPSAPPVQPSRQSPPQSRPVQPIQQSPPRGLDAEDPYRSRARGPSPGRRPMPPGTFPLDTDPHQPSSSVSTHQSRPSDARSSPGRSESMSATTASSIQQIPSTTEKAPVSAKPLQSAADELHLDTPSVLQPAKPPMQAQPPLPQPRTQGSVSQPQNSLSQSQGSQGSISHPAEPAFTIRPRQDISMRLGGSLARSDTRMLGDAAFKDFAERVTHMNGIFALTAQLGGNIHDRSPTQWARVATWWFLKGRAGMENLIRSRPKTAEPQQERLTQPHVDLAKALWVCAEVLPGHPALAQYAGQPEDAKADVARQAGDVGATEAFEIKAAIFHYMKLLTGSMKKHQSMPPTAALIQGQNQNIWEEYPRFDPIAGSVLSGIKYRHAKNGALPQPHSLSQYLPLTDTKNEFCYFRMFATATMSTDDANTDRKSMSAAITVLRSKEEYSTKLAICSQTEDLNLLVGLNPAAGPTWKDISWKKQSRQLCLQLQHGFVLNLELNEGDWRNLWAIVDHTNRVESSMRERANERFSCKLYLREASYKDPANPAAFPPERVHGCKLMVFEKFDRSSEGTGKRKLHRGYRLVLVTAQKNKQLSFVEHELGTKQQPMNFEYVTENDQSPAMRLHFREGTAEQRPRVCTVHLVFQDANDRNHLFGTFTSMNIAPGEMTFAQVPLKSFSIESADQADAFSAVGSRVLEKLQWQEAKTVNQDPEAAGLEAAPTVMSESLRIVCRHSAGIISDRMNLGPGEILVRLPTDGAADLTLLRNPQQDMAVAVDSSRTDPGVPDALAELLRTLTNASTIRRLAFNSFKDLHAFQLAVTGFEVKFDGIASTFSISRRRMVVPIYKQWTANTIRLQIVSQDNVIQLLAFFEDFSHADAMNFRLSSMDTFEKKDSGGKYGLKLVDAKFALPVDQRRGEGKMQKAEGRIAGWTGTKRRFVCLDEIEYPGEHDDILIMFDTAEARDLFANALPAATMERKFTVRRKI</sequence>
<feature type="domain" description="DUF7612" evidence="3">
    <location>
        <begin position="964"/>
        <end position="1100"/>
    </location>
</feature>
<feature type="region of interest" description="Disordered" evidence="1">
    <location>
        <begin position="97"/>
        <end position="121"/>
    </location>
</feature>
<protein>
    <submittedName>
        <fullName evidence="6">Uncharacterized protein</fullName>
    </submittedName>
</protein>
<feature type="compositionally biased region" description="Low complexity" evidence="1">
    <location>
        <begin position="98"/>
        <end position="107"/>
    </location>
</feature>
<dbReference type="InterPro" id="IPR056032">
    <property type="entry name" value="DUF7613"/>
</dbReference>
<feature type="compositionally biased region" description="Pro residues" evidence="1">
    <location>
        <begin position="577"/>
        <end position="589"/>
    </location>
</feature>
<evidence type="ECO:0000259" key="5">
    <source>
        <dbReference type="Pfam" id="PF24589"/>
    </source>
</evidence>
<feature type="compositionally biased region" description="Low complexity" evidence="1">
    <location>
        <begin position="454"/>
        <end position="474"/>
    </location>
</feature>
<feature type="compositionally biased region" description="Basic and acidic residues" evidence="1">
    <location>
        <begin position="397"/>
        <end position="418"/>
    </location>
</feature>
<evidence type="ECO:0000313" key="6">
    <source>
        <dbReference type="EMBL" id="KAF3039708.1"/>
    </source>
</evidence>
<keyword evidence="7" id="KW-1185">Reference proteome</keyword>
<dbReference type="InterPro" id="IPR056031">
    <property type="entry name" value="DUF7612"/>
</dbReference>
<dbReference type="InterPro" id="IPR056033">
    <property type="entry name" value="DUF7614"/>
</dbReference>
<accession>A0A9P4WRB4</accession>
<feature type="region of interest" description="Disordered" evidence="1">
    <location>
        <begin position="133"/>
        <end position="559"/>
    </location>
</feature>
<feature type="region of interest" description="Disordered" evidence="1">
    <location>
        <begin position="27"/>
        <end position="46"/>
    </location>
</feature>